<feature type="transmembrane region" description="Helical" evidence="2">
    <location>
        <begin position="24"/>
        <end position="48"/>
    </location>
</feature>
<dbReference type="InterPro" id="IPR045936">
    <property type="entry name" value="DUF6356"/>
</dbReference>
<keyword evidence="2" id="KW-0812">Transmembrane</keyword>
<dbReference type="Pfam" id="PF19883">
    <property type="entry name" value="DUF6356"/>
    <property type="match status" value="1"/>
</dbReference>
<dbReference type="RefSeq" id="WP_116393161.1">
    <property type="nucleotide sequence ID" value="NZ_CAXQPM010000012.1"/>
</dbReference>
<proteinExistence type="predicted"/>
<dbReference type="Proteomes" id="UP000264589">
    <property type="component" value="Unassembled WGS sequence"/>
</dbReference>
<keyword evidence="4" id="KW-1185">Reference proteome</keyword>
<dbReference type="InParanoid" id="A0A371R7M8"/>
<dbReference type="OrthoDB" id="7652114at2"/>
<reference evidence="3 4" key="1">
    <citation type="submission" date="2018-08" db="EMBL/GenBank/DDBJ databases">
        <title>Parvularcula sp. SM1705, isolated from surface water of the South Sea China.</title>
        <authorList>
            <person name="Sun L."/>
        </authorList>
    </citation>
    <scope>NUCLEOTIDE SEQUENCE [LARGE SCALE GENOMIC DNA]</scope>
    <source>
        <strain evidence="3 4">SM1705</strain>
    </source>
</reference>
<dbReference type="EMBL" id="QUQO01000002">
    <property type="protein sequence ID" value="RFB01445.1"/>
    <property type="molecule type" value="Genomic_DNA"/>
</dbReference>
<accession>A0A371R7M8</accession>
<evidence type="ECO:0008006" key="5">
    <source>
        <dbReference type="Google" id="ProtNLM"/>
    </source>
</evidence>
<evidence type="ECO:0000313" key="4">
    <source>
        <dbReference type="Proteomes" id="UP000264589"/>
    </source>
</evidence>
<organism evidence="3 4">
    <name type="scientific">Parvularcula marina</name>
    <dbReference type="NCBI Taxonomy" id="2292771"/>
    <lineage>
        <taxon>Bacteria</taxon>
        <taxon>Pseudomonadati</taxon>
        <taxon>Pseudomonadota</taxon>
        <taxon>Alphaproteobacteria</taxon>
        <taxon>Parvularculales</taxon>
        <taxon>Parvularculaceae</taxon>
        <taxon>Parvularcula</taxon>
    </lineage>
</organism>
<name>A0A371R7M8_9PROT</name>
<comment type="caution">
    <text evidence="3">The sequence shown here is derived from an EMBL/GenBank/DDBJ whole genome shotgun (WGS) entry which is preliminary data.</text>
</comment>
<sequence>MFDKLFREHPATVGESYTEHLRQALGFSLSLLFAGLACLVHAFIPGLCKTTGSQKIRELHERMVTHRHEQTPNRRAARQVSRDTV</sequence>
<evidence type="ECO:0000256" key="2">
    <source>
        <dbReference type="SAM" id="Phobius"/>
    </source>
</evidence>
<dbReference type="AlphaFoldDB" id="A0A371R7M8"/>
<keyword evidence="2" id="KW-0472">Membrane</keyword>
<protein>
    <recommendedName>
        <fullName evidence="5">Capsule biosynthesis protein</fullName>
    </recommendedName>
</protein>
<keyword evidence="2" id="KW-1133">Transmembrane helix</keyword>
<feature type="region of interest" description="Disordered" evidence="1">
    <location>
        <begin position="65"/>
        <end position="85"/>
    </location>
</feature>
<evidence type="ECO:0000313" key="3">
    <source>
        <dbReference type="EMBL" id="RFB01445.1"/>
    </source>
</evidence>
<evidence type="ECO:0000256" key="1">
    <source>
        <dbReference type="SAM" id="MobiDB-lite"/>
    </source>
</evidence>
<gene>
    <name evidence="3" type="ORF">DX908_14235</name>
</gene>